<name>A0A9D7SVH9_9BACT</name>
<evidence type="ECO:0000313" key="2">
    <source>
        <dbReference type="Proteomes" id="UP000808337"/>
    </source>
</evidence>
<protein>
    <submittedName>
        <fullName evidence="1">Uncharacterized protein</fullName>
    </submittedName>
</protein>
<dbReference type="EMBL" id="JADKGY010000006">
    <property type="protein sequence ID" value="MBK9982460.1"/>
    <property type="molecule type" value="Genomic_DNA"/>
</dbReference>
<organism evidence="1 2">
    <name type="scientific">Candidatus Opimibacter skivensis</name>
    <dbReference type="NCBI Taxonomy" id="2982028"/>
    <lineage>
        <taxon>Bacteria</taxon>
        <taxon>Pseudomonadati</taxon>
        <taxon>Bacteroidota</taxon>
        <taxon>Saprospiria</taxon>
        <taxon>Saprospirales</taxon>
        <taxon>Saprospiraceae</taxon>
        <taxon>Candidatus Opimibacter</taxon>
    </lineage>
</organism>
<proteinExistence type="predicted"/>
<comment type="caution">
    <text evidence="1">The sequence shown here is derived from an EMBL/GenBank/DDBJ whole genome shotgun (WGS) entry which is preliminary data.</text>
</comment>
<accession>A0A9D7SVH9</accession>
<gene>
    <name evidence="1" type="ORF">IPP15_08550</name>
</gene>
<reference evidence="1 2" key="1">
    <citation type="submission" date="2020-10" db="EMBL/GenBank/DDBJ databases">
        <title>Connecting structure to function with the recovery of over 1000 high-quality activated sludge metagenome-assembled genomes encoding full-length rRNA genes using long-read sequencing.</title>
        <authorList>
            <person name="Singleton C.M."/>
            <person name="Petriglieri F."/>
            <person name="Kristensen J.M."/>
            <person name="Kirkegaard R.H."/>
            <person name="Michaelsen T.Y."/>
            <person name="Andersen M.H."/>
            <person name="Karst S.M."/>
            <person name="Dueholm M.S."/>
            <person name="Nielsen P.H."/>
            <person name="Albertsen M."/>
        </authorList>
    </citation>
    <scope>NUCLEOTIDE SEQUENCE [LARGE SCALE GENOMIC DNA]</scope>
    <source>
        <strain evidence="1">Ribe_18-Q3-R11-54_MAXAC.273</strain>
    </source>
</reference>
<dbReference type="AlphaFoldDB" id="A0A9D7SVH9"/>
<sequence length="149" mass="17207">MNPYIPHLLVDIKNAHRPDRPDDFFEEPKSFEEEMEIVDNYTSGTNIPPSLSHQCGLTEDQFPPENMLTEREMQIIIDAFQDMLSTRHIAADFPSGLPASRAYPLLVGLLKEEAWFFPGGMLHFDFCTGYAPDCELKEYCPCLQYWNEK</sequence>
<evidence type="ECO:0000313" key="1">
    <source>
        <dbReference type="EMBL" id="MBK9982460.1"/>
    </source>
</evidence>
<dbReference type="Proteomes" id="UP000808337">
    <property type="component" value="Unassembled WGS sequence"/>
</dbReference>